<dbReference type="InterPro" id="IPR042855">
    <property type="entry name" value="V_SNARE_CC"/>
</dbReference>
<dbReference type="Gene3D" id="1.20.5.110">
    <property type="match status" value="1"/>
</dbReference>
<dbReference type="CDD" id="cd14824">
    <property type="entry name" value="Longin"/>
    <property type="match status" value="1"/>
</dbReference>
<keyword evidence="7 12" id="KW-0472">Membrane</keyword>
<evidence type="ECO:0000256" key="4">
    <source>
        <dbReference type="ARBA" id="ARBA00022692"/>
    </source>
</evidence>
<dbReference type="FunFam" id="1.20.5.110:FF:000004">
    <property type="entry name" value="Vesicle-associated membrane protein 7"/>
    <property type="match status" value="1"/>
</dbReference>
<dbReference type="EMBL" id="GIBP01007895">
    <property type="protein sequence ID" value="NDV36864.1"/>
    <property type="molecule type" value="Transcribed_RNA"/>
</dbReference>
<evidence type="ECO:0000259" key="14">
    <source>
        <dbReference type="PROSITE" id="PS50892"/>
    </source>
</evidence>
<dbReference type="PRINTS" id="PR00219">
    <property type="entry name" value="SYNAPTOBREVN"/>
</dbReference>
<dbReference type="CDD" id="cd15843">
    <property type="entry name" value="R-SNARE"/>
    <property type="match status" value="1"/>
</dbReference>
<evidence type="ECO:0000256" key="11">
    <source>
        <dbReference type="SAM" id="Coils"/>
    </source>
</evidence>
<dbReference type="AlphaFoldDB" id="A0A6B2LIR9"/>
<dbReference type="InterPro" id="IPR010908">
    <property type="entry name" value="Longin_dom"/>
</dbReference>
<keyword evidence="4 12" id="KW-0812">Transmembrane</keyword>
<comment type="subcellular location">
    <subcellularLocation>
        <location evidence="1">Cytoplasmic vesicle membrane</location>
    </subcellularLocation>
    <subcellularLocation>
        <location evidence="9">Endomembrane system</location>
        <topology evidence="9">Single-pass type IV membrane protein</topology>
    </subcellularLocation>
</comment>
<dbReference type="PROSITE" id="PS50859">
    <property type="entry name" value="LONGIN"/>
    <property type="match status" value="1"/>
</dbReference>
<dbReference type="SMART" id="SM01270">
    <property type="entry name" value="Longin"/>
    <property type="match status" value="1"/>
</dbReference>
<evidence type="ECO:0000256" key="6">
    <source>
        <dbReference type="ARBA" id="ARBA00022989"/>
    </source>
</evidence>
<accession>A0A6B2LIR9</accession>
<keyword evidence="6 12" id="KW-1133">Transmembrane helix</keyword>
<dbReference type="InterPro" id="IPR001388">
    <property type="entry name" value="Synaptobrevin-like"/>
</dbReference>
<dbReference type="PANTHER" id="PTHR21136:SF168">
    <property type="entry name" value="VESICLE-ASSOCIATED MEMBRANE PROTEIN 9"/>
    <property type="match status" value="1"/>
</dbReference>
<keyword evidence="10 11" id="KW-0175">Coiled coil</keyword>
<proteinExistence type="inferred from homology"/>
<keyword evidence="8" id="KW-0968">Cytoplasmic vesicle</keyword>
<dbReference type="SUPFAM" id="SSF58038">
    <property type="entry name" value="SNARE fusion complex"/>
    <property type="match status" value="1"/>
</dbReference>
<sequence>MLYCAVADDYIQAEYINASIGNFRQVATKIIDSLPRNREGRNTYLFDGYNYHCMVQKGVVFLVSSKPEFGVRVPFGFLDDISLLWFERYANEPETTAAFSRSEFGRTLKQKMEFYSSTAADKLKSINAQLEIVKAQMKENLEKVMERGDSIQNIVDKTESLQTDSFQFRSSATTLKKKMWWQNVKFKIILGIIIFLCLVSDVGLM</sequence>
<dbReference type="Pfam" id="PF00957">
    <property type="entry name" value="Synaptobrevin"/>
    <property type="match status" value="1"/>
</dbReference>
<evidence type="ECO:0000256" key="12">
    <source>
        <dbReference type="SAM" id="Phobius"/>
    </source>
</evidence>
<evidence type="ECO:0000256" key="1">
    <source>
        <dbReference type="ARBA" id="ARBA00004156"/>
    </source>
</evidence>
<dbReference type="InterPro" id="IPR051097">
    <property type="entry name" value="Synaptobrevin-like_transport"/>
</dbReference>
<dbReference type="GO" id="GO:0030659">
    <property type="term" value="C:cytoplasmic vesicle membrane"/>
    <property type="evidence" value="ECO:0007669"/>
    <property type="project" value="UniProtKB-SubCell"/>
</dbReference>
<dbReference type="GO" id="GO:0016192">
    <property type="term" value="P:vesicle-mediated transport"/>
    <property type="evidence" value="ECO:0007669"/>
    <property type="project" value="InterPro"/>
</dbReference>
<evidence type="ECO:0000313" key="15">
    <source>
        <dbReference type="EMBL" id="NDV36864.1"/>
    </source>
</evidence>
<dbReference type="Gene3D" id="3.30.450.50">
    <property type="entry name" value="Longin domain"/>
    <property type="match status" value="1"/>
</dbReference>
<feature type="coiled-coil region" evidence="11">
    <location>
        <begin position="120"/>
        <end position="147"/>
    </location>
</feature>
<name>A0A6B2LIR9_9EUKA</name>
<protein>
    <recommendedName>
        <fullName evidence="16">V-SNARE coiled-coil homology domain-containing protein</fullName>
    </recommendedName>
</protein>
<evidence type="ECO:0000256" key="8">
    <source>
        <dbReference type="ARBA" id="ARBA00023329"/>
    </source>
</evidence>
<feature type="domain" description="Longin" evidence="13">
    <location>
        <begin position="1"/>
        <end position="108"/>
    </location>
</feature>
<evidence type="ECO:0000256" key="7">
    <source>
        <dbReference type="ARBA" id="ARBA00023136"/>
    </source>
</evidence>
<reference evidence="15" key="1">
    <citation type="journal article" date="2020" name="J. Eukaryot. Microbiol.">
        <title>De novo Sequencing, Assembly and Annotation of the Transcriptome for the Free-Living Testate Amoeba Arcella intermedia.</title>
        <authorList>
            <person name="Ribeiro G.M."/>
            <person name="Porfirio-Sousa A.L."/>
            <person name="Maurer-Alcala X.X."/>
            <person name="Katz L.A."/>
            <person name="Lahr D.J.G."/>
        </authorList>
    </citation>
    <scope>NUCLEOTIDE SEQUENCE</scope>
</reference>
<dbReference type="InterPro" id="IPR011012">
    <property type="entry name" value="Longin-like_dom_sf"/>
</dbReference>
<comment type="similarity">
    <text evidence="2">Belongs to the synaptobrevin family.</text>
</comment>
<evidence type="ECO:0000256" key="2">
    <source>
        <dbReference type="ARBA" id="ARBA00008025"/>
    </source>
</evidence>
<keyword evidence="3" id="KW-0813">Transport</keyword>
<evidence type="ECO:0000256" key="9">
    <source>
        <dbReference type="ARBA" id="ARBA00046280"/>
    </source>
</evidence>
<evidence type="ECO:0000256" key="10">
    <source>
        <dbReference type="PROSITE-ProRule" id="PRU00290"/>
    </source>
</evidence>
<feature type="domain" description="V-SNARE coiled-coil homology" evidence="14">
    <location>
        <begin position="122"/>
        <end position="182"/>
    </location>
</feature>
<evidence type="ECO:0000256" key="3">
    <source>
        <dbReference type="ARBA" id="ARBA00022448"/>
    </source>
</evidence>
<dbReference type="GO" id="GO:0015031">
    <property type="term" value="P:protein transport"/>
    <property type="evidence" value="ECO:0007669"/>
    <property type="project" value="UniProtKB-KW"/>
</dbReference>
<dbReference type="SUPFAM" id="SSF64356">
    <property type="entry name" value="SNARE-like"/>
    <property type="match status" value="1"/>
</dbReference>
<dbReference type="PANTHER" id="PTHR21136">
    <property type="entry name" value="SNARE PROTEINS"/>
    <property type="match status" value="1"/>
</dbReference>
<evidence type="ECO:0000256" key="5">
    <source>
        <dbReference type="ARBA" id="ARBA00022927"/>
    </source>
</evidence>
<organism evidence="15">
    <name type="scientific">Arcella intermedia</name>
    <dbReference type="NCBI Taxonomy" id="1963864"/>
    <lineage>
        <taxon>Eukaryota</taxon>
        <taxon>Amoebozoa</taxon>
        <taxon>Tubulinea</taxon>
        <taxon>Elardia</taxon>
        <taxon>Arcellinida</taxon>
        <taxon>Sphaerothecina</taxon>
        <taxon>Arcellidae</taxon>
        <taxon>Arcella</taxon>
    </lineage>
</organism>
<keyword evidence="5" id="KW-0653">Protein transport</keyword>
<dbReference type="PROSITE" id="PS50892">
    <property type="entry name" value="V_SNARE"/>
    <property type="match status" value="1"/>
</dbReference>
<feature type="transmembrane region" description="Helical" evidence="12">
    <location>
        <begin position="186"/>
        <end position="204"/>
    </location>
</feature>
<evidence type="ECO:0000259" key="13">
    <source>
        <dbReference type="PROSITE" id="PS50859"/>
    </source>
</evidence>
<dbReference type="Pfam" id="PF13774">
    <property type="entry name" value="Longin"/>
    <property type="match status" value="1"/>
</dbReference>
<dbReference type="GO" id="GO:0005768">
    <property type="term" value="C:endosome"/>
    <property type="evidence" value="ECO:0007669"/>
    <property type="project" value="UniProtKB-ARBA"/>
</dbReference>
<evidence type="ECO:0008006" key="16">
    <source>
        <dbReference type="Google" id="ProtNLM"/>
    </source>
</evidence>